<proteinExistence type="predicted"/>
<dbReference type="EMBL" id="JAGTTL010001159">
    <property type="protein sequence ID" value="KAK6280688.1"/>
    <property type="molecule type" value="Genomic_DNA"/>
</dbReference>
<gene>
    <name evidence="1" type="ORF">J4Q44_G00391060</name>
</gene>
<name>A0AAN8Q459_9TELE</name>
<protein>
    <submittedName>
        <fullName evidence="1">Uncharacterized protein</fullName>
    </submittedName>
</protein>
<feature type="non-terminal residue" evidence="1">
    <location>
        <position position="1"/>
    </location>
</feature>
<evidence type="ECO:0000313" key="1">
    <source>
        <dbReference type="EMBL" id="KAK6280688.1"/>
    </source>
</evidence>
<reference evidence="1 2" key="1">
    <citation type="submission" date="2021-04" db="EMBL/GenBank/DDBJ databases">
        <authorList>
            <person name="De Guttry C."/>
            <person name="Zahm M."/>
            <person name="Klopp C."/>
            <person name="Cabau C."/>
            <person name="Louis A."/>
            <person name="Berthelot C."/>
            <person name="Parey E."/>
            <person name="Roest Crollius H."/>
            <person name="Montfort J."/>
            <person name="Robinson-Rechavi M."/>
            <person name="Bucao C."/>
            <person name="Bouchez O."/>
            <person name="Gislard M."/>
            <person name="Lluch J."/>
            <person name="Milhes M."/>
            <person name="Lampietro C."/>
            <person name="Lopez Roques C."/>
            <person name="Donnadieu C."/>
            <person name="Braasch I."/>
            <person name="Desvignes T."/>
            <person name="Postlethwait J."/>
            <person name="Bobe J."/>
            <person name="Wedekind C."/>
            <person name="Guiguen Y."/>
        </authorList>
    </citation>
    <scope>NUCLEOTIDE SEQUENCE [LARGE SCALE GENOMIC DNA]</scope>
    <source>
        <strain evidence="1">Cs_M1</strain>
        <tissue evidence="1">Blood</tissue>
    </source>
</reference>
<dbReference type="AlphaFoldDB" id="A0AAN8Q459"/>
<evidence type="ECO:0000313" key="2">
    <source>
        <dbReference type="Proteomes" id="UP001356427"/>
    </source>
</evidence>
<sequence length="66" mass="7360">DDKSTFFQFGASIQQEALLMLSIMEEYELAHLSIVTSNFPRIPGVYQTSSRAPWTTVLWAGTCSTS</sequence>
<accession>A0AAN8Q459</accession>
<keyword evidence="2" id="KW-1185">Reference proteome</keyword>
<comment type="caution">
    <text evidence="1">The sequence shown here is derived from an EMBL/GenBank/DDBJ whole genome shotgun (WGS) entry which is preliminary data.</text>
</comment>
<dbReference type="Proteomes" id="UP001356427">
    <property type="component" value="Unassembled WGS sequence"/>
</dbReference>
<organism evidence="1 2">
    <name type="scientific">Coregonus suidteri</name>
    <dbReference type="NCBI Taxonomy" id="861788"/>
    <lineage>
        <taxon>Eukaryota</taxon>
        <taxon>Metazoa</taxon>
        <taxon>Chordata</taxon>
        <taxon>Craniata</taxon>
        <taxon>Vertebrata</taxon>
        <taxon>Euteleostomi</taxon>
        <taxon>Actinopterygii</taxon>
        <taxon>Neopterygii</taxon>
        <taxon>Teleostei</taxon>
        <taxon>Protacanthopterygii</taxon>
        <taxon>Salmoniformes</taxon>
        <taxon>Salmonidae</taxon>
        <taxon>Coregoninae</taxon>
        <taxon>Coregonus</taxon>
    </lineage>
</organism>